<dbReference type="PANTHER" id="PTHR31900:SF30">
    <property type="entry name" value="SUPERFAMILY PROTEIN, PUTATIVE-RELATED"/>
    <property type="match status" value="1"/>
</dbReference>
<keyword evidence="1" id="KW-1185">Reference proteome</keyword>
<reference evidence="1" key="1">
    <citation type="journal article" date="2020" name="Plant Biotechnol. J.">
        <title>The pomegranate (Punica granatum L.) draft genome dissects genetic divergence between soft- and hard-seeded cultivars.</title>
        <authorList>
            <person name="Luo X."/>
            <person name="Li H."/>
            <person name="Wu Z."/>
            <person name="Yao W."/>
            <person name="Zhao P."/>
            <person name="Cao D."/>
            <person name="Yu H."/>
            <person name="Li K."/>
            <person name="Poudel K."/>
            <person name="Zhao D."/>
            <person name="Zhang F."/>
            <person name="Xia X."/>
            <person name="Chen L."/>
            <person name="Wang Q."/>
            <person name="Jing D."/>
            <person name="Cao S."/>
        </authorList>
    </citation>
    <scope>NUCLEOTIDE SEQUENCE [LARGE SCALE GENOMIC DNA]</scope>
    <source>
        <strain evidence="1">cv. Tunisia</strain>
    </source>
</reference>
<reference evidence="2" key="2">
    <citation type="submission" date="2025-08" db="UniProtKB">
        <authorList>
            <consortium name="RefSeq"/>
        </authorList>
    </citation>
    <scope>IDENTIFICATION</scope>
    <source>
        <tissue evidence="2">Leaf</tissue>
    </source>
</reference>
<dbReference type="RefSeq" id="XP_031371882.1">
    <property type="nucleotide sequence ID" value="XM_031516022.1"/>
</dbReference>
<dbReference type="PANTHER" id="PTHR31900">
    <property type="entry name" value="F-BOX/RNI SUPERFAMILY PROTEIN-RELATED"/>
    <property type="match status" value="1"/>
</dbReference>
<dbReference type="AlphaFoldDB" id="A0A6P8BMV8"/>
<accession>A0A6P8BMV8</accession>
<dbReference type="GeneID" id="116187364"/>
<dbReference type="Proteomes" id="UP000515151">
    <property type="component" value="Chromosome 8"/>
</dbReference>
<dbReference type="InterPro" id="IPR050232">
    <property type="entry name" value="FBL13/AtMIF1-like"/>
</dbReference>
<gene>
    <name evidence="2" type="primary">LOC116187364</name>
</gene>
<evidence type="ECO:0000313" key="2">
    <source>
        <dbReference type="RefSeq" id="XP_031371882.1"/>
    </source>
</evidence>
<name>A0A6P8BMV8_PUNGR</name>
<organism evidence="1 2">
    <name type="scientific">Punica granatum</name>
    <name type="common">Pomegranate</name>
    <dbReference type="NCBI Taxonomy" id="22663"/>
    <lineage>
        <taxon>Eukaryota</taxon>
        <taxon>Viridiplantae</taxon>
        <taxon>Streptophyta</taxon>
        <taxon>Embryophyta</taxon>
        <taxon>Tracheophyta</taxon>
        <taxon>Spermatophyta</taxon>
        <taxon>Magnoliopsida</taxon>
        <taxon>eudicotyledons</taxon>
        <taxon>Gunneridae</taxon>
        <taxon>Pentapetalae</taxon>
        <taxon>rosids</taxon>
        <taxon>malvids</taxon>
        <taxon>Myrtales</taxon>
        <taxon>Lythraceae</taxon>
        <taxon>Punica</taxon>
    </lineage>
</organism>
<sequence>MIKFTSDLINSTTVKGLWAILRRSPHLQSLYLKLGFKYYSENGREELLHQVPSCFLTELTKISVKFCNGINGPEELYMVGVFLEKAVALREMVIQFPEDYVDKENQLQSLRKFPKGSKEYRISLQPQSRS</sequence>
<protein>
    <submittedName>
        <fullName evidence="2">Uncharacterized protein LOC116187364</fullName>
    </submittedName>
</protein>
<proteinExistence type="predicted"/>
<evidence type="ECO:0000313" key="1">
    <source>
        <dbReference type="Proteomes" id="UP000515151"/>
    </source>
</evidence>